<reference evidence="10 11" key="1">
    <citation type="journal article" date="2016" name="Mol. Biol. Evol.">
        <title>Comparative Genomics of Early-Diverging Mushroom-Forming Fungi Provides Insights into the Origins of Lignocellulose Decay Capabilities.</title>
        <authorList>
            <person name="Nagy L.G."/>
            <person name="Riley R."/>
            <person name="Tritt A."/>
            <person name="Adam C."/>
            <person name="Daum C."/>
            <person name="Floudas D."/>
            <person name="Sun H."/>
            <person name="Yadav J.S."/>
            <person name="Pangilinan J."/>
            <person name="Larsson K.H."/>
            <person name="Matsuura K."/>
            <person name="Barry K."/>
            <person name="Labutti K."/>
            <person name="Kuo R."/>
            <person name="Ohm R.A."/>
            <person name="Bhattacharya S.S."/>
            <person name="Shirouzu T."/>
            <person name="Yoshinaga Y."/>
            <person name="Martin F.M."/>
            <person name="Grigoriev I.V."/>
            <person name="Hibbett D.S."/>
        </authorList>
    </citation>
    <scope>NUCLEOTIDE SEQUENCE [LARGE SCALE GENOMIC DNA]</scope>
    <source>
        <strain evidence="10 11">HHB9708</strain>
    </source>
</reference>
<dbReference type="SUPFAM" id="SSF52540">
    <property type="entry name" value="P-loop containing nucleoside triphosphate hydrolases"/>
    <property type="match status" value="1"/>
</dbReference>
<feature type="domain" description="CobW C-terminal" evidence="9">
    <location>
        <begin position="311"/>
        <end position="369"/>
    </location>
</feature>
<gene>
    <name evidence="10" type="ORF">SISNIDRAFT_488420</name>
</gene>
<dbReference type="AlphaFoldDB" id="A0A164RGW6"/>
<evidence type="ECO:0000256" key="5">
    <source>
        <dbReference type="ARBA" id="ARBA00023186"/>
    </source>
</evidence>
<dbReference type="PANTHER" id="PTHR13748">
    <property type="entry name" value="COBW-RELATED"/>
    <property type="match status" value="1"/>
</dbReference>
<dbReference type="SUPFAM" id="SSF90002">
    <property type="entry name" value="Hypothetical protein YjiA, C-terminal domain"/>
    <property type="match status" value="1"/>
</dbReference>
<evidence type="ECO:0000256" key="2">
    <source>
        <dbReference type="ARBA" id="ARBA00022801"/>
    </source>
</evidence>
<dbReference type="InterPro" id="IPR003495">
    <property type="entry name" value="CobW/HypB/UreG_nucleotide-bd"/>
</dbReference>
<dbReference type="InterPro" id="IPR027417">
    <property type="entry name" value="P-loop_NTPase"/>
</dbReference>
<dbReference type="GO" id="GO:0005525">
    <property type="term" value="F:GTP binding"/>
    <property type="evidence" value="ECO:0007669"/>
    <property type="project" value="UniProtKB-KW"/>
</dbReference>
<keyword evidence="4" id="KW-0342">GTP-binding</keyword>
<evidence type="ECO:0000259" key="9">
    <source>
        <dbReference type="Pfam" id="PF07683"/>
    </source>
</evidence>
<evidence type="ECO:0000256" key="4">
    <source>
        <dbReference type="ARBA" id="ARBA00023134"/>
    </source>
</evidence>
<dbReference type="Pfam" id="PF07683">
    <property type="entry name" value="CobW_C"/>
    <property type="match status" value="1"/>
</dbReference>
<dbReference type="STRING" id="1314777.A0A164RGW6"/>
<keyword evidence="5" id="KW-0143">Chaperone</keyword>
<dbReference type="GO" id="GO:0016787">
    <property type="term" value="F:hydrolase activity"/>
    <property type="evidence" value="ECO:0007669"/>
    <property type="project" value="UniProtKB-KW"/>
</dbReference>
<dbReference type="EMBL" id="KV419421">
    <property type="protein sequence ID" value="KZS90549.1"/>
    <property type="molecule type" value="Genomic_DNA"/>
</dbReference>
<dbReference type="InterPro" id="IPR036627">
    <property type="entry name" value="CobW-likC_sf"/>
</dbReference>
<keyword evidence="2" id="KW-0378">Hydrolase</keyword>
<accession>A0A164RGW6</accession>
<evidence type="ECO:0000256" key="6">
    <source>
        <dbReference type="ARBA" id="ARBA00034320"/>
    </source>
</evidence>
<dbReference type="Pfam" id="PF02492">
    <property type="entry name" value="cobW"/>
    <property type="match status" value="1"/>
</dbReference>
<evidence type="ECO:0000256" key="1">
    <source>
        <dbReference type="ARBA" id="ARBA00022741"/>
    </source>
</evidence>
<evidence type="ECO:0000256" key="3">
    <source>
        <dbReference type="ARBA" id="ARBA00022833"/>
    </source>
</evidence>
<evidence type="ECO:0000313" key="10">
    <source>
        <dbReference type="EMBL" id="KZS90549.1"/>
    </source>
</evidence>
<protein>
    <submittedName>
        <fullName evidence="10">CobW-domain-containing protein</fullName>
    </submittedName>
</protein>
<dbReference type="GO" id="GO:0005737">
    <property type="term" value="C:cytoplasm"/>
    <property type="evidence" value="ECO:0007669"/>
    <property type="project" value="TreeGrafter"/>
</dbReference>
<name>A0A164RGW6_9AGAM</name>
<organism evidence="10 11">
    <name type="scientific">Sistotremastrum niveocremeum HHB9708</name>
    <dbReference type="NCBI Taxonomy" id="1314777"/>
    <lineage>
        <taxon>Eukaryota</taxon>
        <taxon>Fungi</taxon>
        <taxon>Dikarya</taxon>
        <taxon>Basidiomycota</taxon>
        <taxon>Agaricomycotina</taxon>
        <taxon>Agaricomycetes</taxon>
        <taxon>Sistotremastrales</taxon>
        <taxon>Sistotremastraceae</taxon>
        <taxon>Sertulicium</taxon>
        <taxon>Sertulicium niveocremeum</taxon>
    </lineage>
</organism>
<feature type="domain" description="CobW/HypB/UreG nucleotide-binding" evidence="8">
    <location>
        <begin position="25"/>
        <end position="219"/>
    </location>
</feature>
<keyword evidence="11" id="KW-1185">Reference proteome</keyword>
<keyword evidence="1" id="KW-0547">Nucleotide-binding</keyword>
<evidence type="ECO:0000259" key="8">
    <source>
        <dbReference type="Pfam" id="PF02492"/>
    </source>
</evidence>
<sequence>MDDLDSEVPALIDVSKPTVELRRVPLTMITGFLGAGKSTLLKRILTEKHGLRIAVIMNEFGDTSDIELRGINVSDTDAVAPDALKQEVLELSNGCLCCSIKDIGVAAIEKLMQKKGAFDHILLETTGLADPGPIAELFWRNEEFSSGLGKEIYLDGVICVVDARFARAQLIEDRMLSSHGEFSSQIACADVIILNKMDLVQEEDASETESHILALNPSVLIYRSTRTNVDLKNILELKAYSSPPADGSRSAVLDSSHSGHDHLHAFSSLQLSLPPLSSSQMDRLDEWLRKLLWEEEIIGSATSSVSTQNASRVQPQVLRCKGIFTRLDEPDSIYILQGVRSLYEMIKYEGQANANRPGKLVLIGRGLSDAIKTDLSCSLELDV</sequence>
<dbReference type="OrthoDB" id="258627at2759"/>
<comment type="similarity">
    <text evidence="6">Belongs to the SIMIBI class G3E GTPase family. ZNG1 subfamily.</text>
</comment>
<dbReference type="CDD" id="cd03112">
    <property type="entry name" value="CobW-like"/>
    <property type="match status" value="1"/>
</dbReference>
<dbReference type="PANTHER" id="PTHR13748:SF31">
    <property type="entry name" value="ZINC-REGULATED GTPASE METALLOPROTEIN ACTIVATOR 1A-RELATED"/>
    <property type="match status" value="1"/>
</dbReference>
<evidence type="ECO:0000313" key="11">
    <source>
        <dbReference type="Proteomes" id="UP000076722"/>
    </source>
</evidence>
<dbReference type="InterPro" id="IPR011629">
    <property type="entry name" value="CobW-like_C"/>
</dbReference>
<dbReference type="Gene3D" id="3.40.50.300">
    <property type="entry name" value="P-loop containing nucleotide triphosphate hydrolases"/>
    <property type="match status" value="1"/>
</dbReference>
<comment type="catalytic activity">
    <reaction evidence="7">
        <text>GTP + H2O = GDP + phosphate + H(+)</text>
        <dbReference type="Rhea" id="RHEA:19669"/>
        <dbReference type="ChEBI" id="CHEBI:15377"/>
        <dbReference type="ChEBI" id="CHEBI:15378"/>
        <dbReference type="ChEBI" id="CHEBI:37565"/>
        <dbReference type="ChEBI" id="CHEBI:43474"/>
        <dbReference type="ChEBI" id="CHEBI:58189"/>
    </reaction>
    <physiologicalReaction direction="left-to-right" evidence="7">
        <dbReference type="Rhea" id="RHEA:19670"/>
    </physiologicalReaction>
</comment>
<dbReference type="Proteomes" id="UP000076722">
    <property type="component" value="Unassembled WGS sequence"/>
</dbReference>
<evidence type="ECO:0000256" key="7">
    <source>
        <dbReference type="ARBA" id="ARBA00049117"/>
    </source>
</evidence>
<proteinExistence type="inferred from homology"/>
<keyword evidence="3" id="KW-0862">Zinc</keyword>
<dbReference type="InterPro" id="IPR051316">
    <property type="entry name" value="Zinc-reg_GTPase_activator"/>
</dbReference>
<dbReference type="Gene3D" id="3.30.1220.10">
    <property type="entry name" value="CobW-like, C-terminal domain"/>
    <property type="match status" value="1"/>
</dbReference>